<evidence type="ECO:0000256" key="1">
    <source>
        <dbReference type="ARBA" id="ARBA00022679"/>
    </source>
</evidence>
<protein>
    <submittedName>
        <fullName evidence="3">Transferase</fullName>
    </submittedName>
</protein>
<reference evidence="4" key="1">
    <citation type="submission" date="2016-06" db="EMBL/GenBank/DDBJ databases">
        <title>Parallel loss of symbiosis genes in relatives of nitrogen-fixing non-legume Parasponia.</title>
        <authorList>
            <person name="Van Velzen R."/>
            <person name="Holmer R."/>
            <person name="Bu F."/>
            <person name="Rutten L."/>
            <person name="Van Zeijl A."/>
            <person name="Liu W."/>
            <person name="Santuari L."/>
            <person name="Cao Q."/>
            <person name="Sharma T."/>
            <person name="Shen D."/>
            <person name="Roswanjaya Y."/>
            <person name="Wardhani T."/>
            <person name="Kalhor M.S."/>
            <person name="Jansen J."/>
            <person name="Van den Hoogen J."/>
            <person name="Gungor B."/>
            <person name="Hartog M."/>
            <person name="Hontelez J."/>
            <person name="Verver J."/>
            <person name="Yang W.-C."/>
            <person name="Schijlen E."/>
            <person name="Repin R."/>
            <person name="Schilthuizen M."/>
            <person name="Schranz E."/>
            <person name="Heidstra R."/>
            <person name="Miyata K."/>
            <person name="Fedorova E."/>
            <person name="Kohlen W."/>
            <person name="Bisseling T."/>
            <person name="Smit S."/>
            <person name="Geurts R."/>
        </authorList>
    </citation>
    <scope>NUCLEOTIDE SEQUENCE [LARGE SCALE GENOMIC DNA]</scope>
    <source>
        <strain evidence="4">cv. RG33-2</strain>
    </source>
</reference>
<dbReference type="Gene3D" id="3.30.559.10">
    <property type="entry name" value="Chloramphenicol acetyltransferase-like domain"/>
    <property type="match status" value="2"/>
</dbReference>
<evidence type="ECO:0000256" key="2">
    <source>
        <dbReference type="ARBA" id="ARBA00023315"/>
    </source>
</evidence>
<dbReference type="AlphaFoldDB" id="A0A2P5DK24"/>
<dbReference type="Proteomes" id="UP000237000">
    <property type="component" value="Unassembled WGS sequence"/>
</dbReference>
<dbReference type="InterPro" id="IPR023213">
    <property type="entry name" value="CAT-like_dom_sf"/>
</dbReference>
<evidence type="ECO:0000313" key="3">
    <source>
        <dbReference type="EMBL" id="PON73626.1"/>
    </source>
</evidence>
<keyword evidence="4" id="KW-1185">Reference proteome</keyword>
<dbReference type="GO" id="GO:0016747">
    <property type="term" value="F:acyltransferase activity, transferring groups other than amino-acyl groups"/>
    <property type="evidence" value="ECO:0007669"/>
    <property type="project" value="UniProtKB-ARBA"/>
</dbReference>
<dbReference type="STRING" id="63057.A0A2P5DK24"/>
<dbReference type="InterPro" id="IPR051504">
    <property type="entry name" value="Plant_metabolite_acyltrans"/>
</dbReference>
<dbReference type="InParanoid" id="A0A2P5DK24"/>
<accession>A0A2P5DK24</accession>
<dbReference type="FunCoup" id="A0A2P5DK24">
    <property type="interactions" value="292"/>
</dbReference>
<evidence type="ECO:0000313" key="4">
    <source>
        <dbReference type="Proteomes" id="UP000237000"/>
    </source>
</evidence>
<keyword evidence="1 3" id="KW-0808">Transferase</keyword>
<dbReference type="EMBL" id="JXTC01000265">
    <property type="protein sequence ID" value="PON73626.1"/>
    <property type="molecule type" value="Genomic_DNA"/>
</dbReference>
<gene>
    <name evidence="3" type="ORF">TorRG33x02_248840</name>
</gene>
<name>A0A2P5DK24_TREOI</name>
<organism evidence="3 4">
    <name type="scientific">Trema orientale</name>
    <name type="common">Charcoal tree</name>
    <name type="synonym">Celtis orientalis</name>
    <dbReference type="NCBI Taxonomy" id="63057"/>
    <lineage>
        <taxon>Eukaryota</taxon>
        <taxon>Viridiplantae</taxon>
        <taxon>Streptophyta</taxon>
        <taxon>Embryophyta</taxon>
        <taxon>Tracheophyta</taxon>
        <taxon>Spermatophyta</taxon>
        <taxon>Magnoliopsida</taxon>
        <taxon>eudicotyledons</taxon>
        <taxon>Gunneridae</taxon>
        <taxon>Pentapetalae</taxon>
        <taxon>rosids</taxon>
        <taxon>fabids</taxon>
        <taxon>Rosales</taxon>
        <taxon>Cannabaceae</taxon>
        <taxon>Trema</taxon>
    </lineage>
</organism>
<proteinExistence type="predicted"/>
<comment type="caution">
    <text evidence="3">The sequence shown here is derived from an EMBL/GenBank/DDBJ whole genome shotgun (WGS) entry which is preliminary data.</text>
</comment>
<dbReference type="OrthoDB" id="1862401at2759"/>
<keyword evidence="2" id="KW-0012">Acyltransferase</keyword>
<sequence length="487" mass="53454">MNHPITPIMATPTNSAKILELSHVAPYTDSPDSATEFSLPLTFFDTLWFKFPPVERLFFYSLPETKDSFFNAVLPKLNHSLSLTLRYFLPLAGTLTWPRDSPKPVILYTPGETVSVAIAESDADFDLLAGNHARQAAISGPLVPLLRVSETGASVVALQITVFPNSGFCIGVTTHHAVLDGKSTTMFMKSWAYLCKENPPLLPELIPFYDRSIIKDPSGVDMCCLNQWLGNSETTTSSTIRNNPKLFEFSPILDVPSDLFRATFELSRSDIDKLRQRVLSSWDKSSSSPKPKLHLSSFVLTFAYVLDCILKATDGDETKRKVYTAFTADYRSRLEPPVPGNYFGNCVGGKIIDEELREKLSHLGGEGGEEEEGLTALAEKISGMVKELEKGIDASREAEETLSKLLSIVSEKAYAVGVAGSPRFGVYSIDFGWGRPKKVDIVSAEKTGAISMAESRDGSGGLEVGLALKKHQMDLFASLFLAGLRKF</sequence>
<dbReference type="Pfam" id="PF02458">
    <property type="entry name" value="Transferase"/>
    <property type="match status" value="1"/>
</dbReference>
<dbReference type="PANTHER" id="PTHR31625">
    <property type="match status" value="1"/>
</dbReference>